<feature type="region of interest" description="Disordered" evidence="1">
    <location>
        <begin position="315"/>
        <end position="354"/>
    </location>
</feature>
<accession>A0AAN9HMN2</accession>
<sequence length="354" mass="40002">MGLVRAAGAMVFLRPALLQRLYPRMDPFVDEEIAPISFTSASNAFVTRNLRLGLVEKVHSHDEWLGFRSCRDEWNGAAIFILLNRGCWPARIYSCGLPKVKWHAGEKTWNWYVCWVDEAYYVIAMLRNKDEISPLSWSPSGLSLIECESKGLKECTKPSGSVVDVDCYSPDKVLIKAGKRRERPSPVGAMDKFRGLLACYLLLQKGSVVRGGLISFRLGFMQRLVQIQRLREFRLAPFLRSPLPSYCFTSLRFVRSMSYKEAFCVTHGIRPDLGASEQHCPRRIGPRREKRLELEDHNELYAYPVDAHVLTKHMNPAGIEDSSSSGAEKAHETTAASTSKDKYASDVAKGKRPL</sequence>
<protein>
    <submittedName>
        <fullName evidence="2">Uncharacterized protein</fullName>
    </submittedName>
</protein>
<evidence type="ECO:0000256" key="1">
    <source>
        <dbReference type="SAM" id="MobiDB-lite"/>
    </source>
</evidence>
<evidence type="ECO:0000313" key="3">
    <source>
        <dbReference type="Proteomes" id="UP001372338"/>
    </source>
</evidence>
<reference evidence="2 3" key="1">
    <citation type="submission" date="2024-01" db="EMBL/GenBank/DDBJ databases">
        <title>The genomes of 5 underutilized Papilionoideae crops provide insights into root nodulation and disease resistanc.</title>
        <authorList>
            <person name="Yuan L."/>
        </authorList>
    </citation>
    <scope>NUCLEOTIDE SEQUENCE [LARGE SCALE GENOMIC DNA]</scope>
    <source>
        <strain evidence="2">ZHUSHIDOU_FW_LH</strain>
        <tissue evidence="2">Leaf</tissue>
    </source>
</reference>
<name>A0AAN9HMN2_CROPI</name>
<dbReference type="AlphaFoldDB" id="A0AAN9HMN2"/>
<organism evidence="2 3">
    <name type="scientific">Crotalaria pallida</name>
    <name type="common">Smooth rattlebox</name>
    <name type="synonym">Crotalaria striata</name>
    <dbReference type="NCBI Taxonomy" id="3830"/>
    <lineage>
        <taxon>Eukaryota</taxon>
        <taxon>Viridiplantae</taxon>
        <taxon>Streptophyta</taxon>
        <taxon>Embryophyta</taxon>
        <taxon>Tracheophyta</taxon>
        <taxon>Spermatophyta</taxon>
        <taxon>Magnoliopsida</taxon>
        <taxon>eudicotyledons</taxon>
        <taxon>Gunneridae</taxon>
        <taxon>Pentapetalae</taxon>
        <taxon>rosids</taxon>
        <taxon>fabids</taxon>
        <taxon>Fabales</taxon>
        <taxon>Fabaceae</taxon>
        <taxon>Papilionoideae</taxon>
        <taxon>50 kb inversion clade</taxon>
        <taxon>genistoids sensu lato</taxon>
        <taxon>core genistoids</taxon>
        <taxon>Crotalarieae</taxon>
        <taxon>Crotalaria</taxon>
    </lineage>
</organism>
<evidence type="ECO:0000313" key="2">
    <source>
        <dbReference type="EMBL" id="KAK7232549.1"/>
    </source>
</evidence>
<proteinExistence type="predicted"/>
<comment type="caution">
    <text evidence="2">The sequence shown here is derived from an EMBL/GenBank/DDBJ whole genome shotgun (WGS) entry which is preliminary data.</text>
</comment>
<gene>
    <name evidence="2" type="ORF">RIF29_47813</name>
</gene>
<keyword evidence="3" id="KW-1185">Reference proteome</keyword>
<dbReference type="EMBL" id="JAYWIO010000107">
    <property type="protein sequence ID" value="KAK7232549.1"/>
    <property type="molecule type" value="Genomic_DNA"/>
</dbReference>
<dbReference type="Proteomes" id="UP001372338">
    <property type="component" value="Unassembled WGS sequence"/>
</dbReference>